<gene>
    <name evidence="2" type="ORF">OG549_22580</name>
</gene>
<feature type="transmembrane region" description="Helical" evidence="1">
    <location>
        <begin position="44"/>
        <end position="68"/>
    </location>
</feature>
<keyword evidence="1" id="KW-1133">Transmembrane helix</keyword>
<name>A0AAU2V713_9ACTN</name>
<sequence length="73" mass="8268">MIVRSLFTYGLLPLYAVLLARSVRAARRKTATPAATPREPLPFWQHFLQQCAGFPIVCLLLISLVWVFPGRMP</sequence>
<keyword evidence="1" id="KW-0472">Membrane</keyword>
<organism evidence="2">
    <name type="scientific">Streptomyces sp. NBC_00003</name>
    <dbReference type="NCBI Taxonomy" id="2903608"/>
    <lineage>
        <taxon>Bacteria</taxon>
        <taxon>Bacillati</taxon>
        <taxon>Actinomycetota</taxon>
        <taxon>Actinomycetes</taxon>
        <taxon>Kitasatosporales</taxon>
        <taxon>Streptomycetaceae</taxon>
        <taxon>Streptomyces</taxon>
    </lineage>
</organism>
<reference evidence="2" key="1">
    <citation type="submission" date="2022-10" db="EMBL/GenBank/DDBJ databases">
        <title>The complete genomes of actinobacterial strains from the NBC collection.</title>
        <authorList>
            <person name="Joergensen T.S."/>
            <person name="Alvarez Arevalo M."/>
            <person name="Sterndorff E.B."/>
            <person name="Faurdal D."/>
            <person name="Vuksanovic O."/>
            <person name="Mourched A.-S."/>
            <person name="Charusanti P."/>
            <person name="Shaw S."/>
            <person name="Blin K."/>
            <person name="Weber T."/>
        </authorList>
    </citation>
    <scope>NUCLEOTIDE SEQUENCE</scope>
    <source>
        <strain evidence="2">NBC_00003</strain>
    </source>
</reference>
<dbReference type="EMBL" id="CP108318">
    <property type="protein sequence ID" value="WTW63213.1"/>
    <property type="molecule type" value="Genomic_DNA"/>
</dbReference>
<evidence type="ECO:0000256" key="1">
    <source>
        <dbReference type="SAM" id="Phobius"/>
    </source>
</evidence>
<keyword evidence="1" id="KW-0812">Transmembrane</keyword>
<evidence type="ECO:0000313" key="2">
    <source>
        <dbReference type="EMBL" id="WTW63213.1"/>
    </source>
</evidence>
<dbReference type="AlphaFoldDB" id="A0AAU2V713"/>
<protein>
    <submittedName>
        <fullName evidence="2">Uncharacterized protein</fullName>
    </submittedName>
</protein>
<accession>A0AAU2V713</accession>
<proteinExistence type="predicted"/>